<feature type="transmembrane region" description="Helical" evidence="6">
    <location>
        <begin position="728"/>
        <end position="748"/>
    </location>
</feature>
<evidence type="ECO:0000256" key="4">
    <source>
        <dbReference type="ARBA" id="ARBA00022989"/>
    </source>
</evidence>
<feature type="domain" description="ABC3 transporter permease C-terminal" evidence="7">
    <location>
        <begin position="279"/>
        <end position="395"/>
    </location>
</feature>
<feature type="transmembrane region" description="Helical" evidence="6">
    <location>
        <begin position="366"/>
        <end position="387"/>
    </location>
</feature>
<evidence type="ECO:0000256" key="2">
    <source>
        <dbReference type="ARBA" id="ARBA00022475"/>
    </source>
</evidence>
<dbReference type="Proteomes" id="UP000772618">
    <property type="component" value="Unassembled WGS sequence"/>
</dbReference>
<organism evidence="9 10">
    <name type="scientific">Chryseosolibacter indicus</name>
    <dbReference type="NCBI Taxonomy" id="2782351"/>
    <lineage>
        <taxon>Bacteria</taxon>
        <taxon>Pseudomonadati</taxon>
        <taxon>Bacteroidota</taxon>
        <taxon>Cytophagia</taxon>
        <taxon>Cytophagales</taxon>
        <taxon>Chryseotaleaceae</taxon>
        <taxon>Chryseosolibacter</taxon>
    </lineage>
</organism>
<feature type="transmembrane region" description="Helical" evidence="6">
    <location>
        <begin position="686"/>
        <end position="708"/>
    </location>
</feature>
<feature type="transmembrane region" description="Helical" evidence="6">
    <location>
        <begin position="271"/>
        <end position="298"/>
    </location>
</feature>
<evidence type="ECO:0000313" key="9">
    <source>
        <dbReference type="EMBL" id="MBT1705182.1"/>
    </source>
</evidence>
<evidence type="ECO:0000259" key="7">
    <source>
        <dbReference type="Pfam" id="PF02687"/>
    </source>
</evidence>
<accession>A0ABS5VUS6</accession>
<dbReference type="PANTHER" id="PTHR30572:SF18">
    <property type="entry name" value="ABC-TYPE MACROLIDE FAMILY EXPORT SYSTEM PERMEASE COMPONENT 2"/>
    <property type="match status" value="1"/>
</dbReference>
<dbReference type="InterPro" id="IPR025857">
    <property type="entry name" value="MacB_PCD"/>
</dbReference>
<comment type="subcellular location">
    <subcellularLocation>
        <location evidence="1">Cell membrane</location>
        <topology evidence="1">Multi-pass membrane protein</topology>
    </subcellularLocation>
</comment>
<keyword evidence="10" id="KW-1185">Reference proteome</keyword>
<gene>
    <name evidence="9" type="ORF">KK060_17950</name>
</gene>
<feature type="transmembrane region" description="Helical" evidence="6">
    <location>
        <begin position="408"/>
        <end position="431"/>
    </location>
</feature>
<name>A0ABS5VUS6_9BACT</name>
<evidence type="ECO:0000256" key="6">
    <source>
        <dbReference type="SAM" id="Phobius"/>
    </source>
</evidence>
<keyword evidence="3 6" id="KW-0812">Transmembrane</keyword>
<feature type="transmembrane region" description="Helical" evidence="6">
    <location>
        <begin position="638"/>
        <end position="666"/>
    </location>
</feature>
<feature type="domain" description="ABC3 transporter permease C-terminal" evidence="7">
    <location>
        <begin position="644"/>
        <end position="757"/>
    </location>
</feature>
<reference evidence="9 10" key="1">
    <citation type="submission" date="2021-05" db="EMBL/GenBank/DDBJ databases">
        <title>A Polyphasic approach of four new species of the genus Ohtaekwangia: Ohtaekwangia histidinii sp. nov., Ohtaekwangia cretensis sp. nov., Ohtaekwangia indiensis sp. nov., Ohtaekwangia reichenbachii sp. nov. from diverse environment.</title>
        <authorList>
            <person name="Octaviana S."/>
        </authorList>
    </citation>
    <scope>NUCLEOTIDE SEQUENCE [LARGE SCALE GENOMIC DNA]</scope>
    <source>
        <strain evidence="9 10">PWU20</strain>
    </source>
</reference>
<dbReference type="Pfam" id="PF02687">
    <property type="entry name" value="FtsX"/>
    <property type="match status" value="2"/>
</dbReference>
<dbReference type="PANTHER" id="PTHR30572">
    <property type="entry name" value="MEMBRANE COMPONENT OF TRANSPORTER-RELATED"/>
    <property type="match status" value="1"/>
</dbReference>
<feature type="transmembrane region" description="Helical" evidence="6">
    <location>
        <begin position="21"/>
        <end position="43"/>
    </location>
</feature>
<dbReference type="InterPro" id="IPR050250">
    <property type="entry name" value="Macrolide_Exporter_MacB"/>
</dbReference>
<dbReference type="InterPro" id="IPR003838">
    <property type="entry name" value="ABC3_permease_C"/>
</dbReference>
<comment type="caution">
    <text evidence="9">The sequence shown here is derived from an EMBL/GenBank/DDBJ whole genome shotgun (WGS) entry which is preliminary data.</text>
</comment>
<evidence type="ECO:0000313" key="10">
    <source>
        <dbReference type="Proteomes" id="UP000772618"/>
    </source>
</evidence>
<proteinExistence type="predicted"/>
<keyword evidence="2" id="KW-1003">Cell membrane</keyword>
<feature type="transmembrane region" description="Helical" evidence="6">
    <location>
        <begin position="319"/>
        <end position="346"/>
    </location>
</feature>
<evidence type="ECO:0000259" key="8">
    <source>
        <dbReference type="Pfam" id="PF12704"/>
    </source>
</evidence>
<evidence type="ECO:0000256" key="1">
    <source>
        <dbReference type="ARBA" id="ARBA00004651"/>
    </source>
</evidence>
<evidence type="ECO:0000256" key="3">
    <source>
        <dbReference type="ARBA" id="ARBA00022692"/>
    </source>
</evidence>
<feature type="domain" description="MacB-like periplasmic core" evidence="8">
    <location>
        <begin position="23"/>
        <end position="223"/>
    </location>
</feature>
<keyword evidence="5 6" id="KW-0472">Membrane</keyword>
<dbReference type="RefSeq" id="WP_254155137.1">
    <property type="nucleotide sequence ID" value="NZ_JAHESD010000048.1"/>
</dbReference>
<evidence type="ECO:0000256" key="5">
    <source>
        <dbReference type="ARBA" id="ARBA00023136"/>
    </source>
</evidence>
<dbReference type="EMBL" id="JAHESD010000048">
    <property type="protein sequence ID" value="MBT1705182.1"/>
    <property type="molecule type" value="Genomic_DNA"/>
</dbReference>
<dbReference type="Pfam" id="PF12704">
    <property type="entry name" value="MacB_PCD"/>
    <property type="match status" value="1"/>
</dbReference>
<sequence length="765" mass="86724">MIKQNLKLILRNLWINRIYSSAILLSLVTGFVCTNILVSFLVFETNTDTFHSKRDRIFQVFSNDPFGGNGRITFVPRYFFEYLTTNYPEVQNVCQLFDLNGIVVKNGTTKFDDFNVLSVDSSFFTLFDFPLHRGRKDHSLSNNEIVLSKEKALALFGNVNVLGSMLTISTPDTTRELIVSAVVDRPVENSHLYFDALIHHSTLPPQSNGGATYALLTRADAGESLLKKINSDAERPGLIGPGKTEYFFIPLVKSYFSTDNKTSYIKTRNPMFLTVGYVVCGLVFFIASFNFINLFLLSWQNRKKEIGIKKTLGVTRRDLFSFSITEAGVYVFTGFLLSLIITYSIIPVFNNVFEANLSLAYFLNVKIITLIGVVLFFTGMLVVMLSVSKQWKMKPVSLIATNSSKVKFNRLFFTIQFVIAITLAVCSVTIVKQMHYIKNASLGFNRQIIQLDAPGEEFTPALSFLKQKIIQLPDVNNVSVCNGNPIFGNMIVRYDLDNEQFYTPYLFGGDEDYLKALDLKLIAGELPSEKNNGKVVNQKLVKQFDLENPIGDYVPGTQDKIVGVVEDFTCGSFKQDIPPAIISFYKDGRSILIDYRGSNLSTILTKLREAWTSVFPDYSFHHRVIQEELMKKYKEETFFYKIIITFSIISMVLSCFGLFALSWAVVQSRTKEMGIRKVLGATPIDILNLLTLTFTKRIILAFLIAAPVGYYLMNQWLTRFTNKIELDIWIFCISAVMVTFTAFVTLSLQIVRAIMTNPIDEIRND</sequence>
<keyword evidence="4 6" id="KW-1133">Transmembrane helix</keyword>
<protein>
    <submittedName>
        <fullName evidence="9">ABC transporter permease</fullName>
    </submittedName>
</protein>